<dbReference type="NCBIfam" id="NF004160">
    <property type="entry name" value="PRK05627.1-3"/>
    <property type="match status" value="1"/>
</dbReference>
<dbReference type="Pfam" id="PF06574">
    <property type="entry name" value="FAD_syn"/>
    <property type="match status" value="1"/>
</dbReference>
<evidence type="ECO:0000256" key="12">
    <source>
        <dbReference type="ARBA" id="ARBA00023268"/>
    </source>
</evidence>
<evidence type="ECO:0000313" key="17">
    <source>
        <dbReference type="EMBL" id="GGF10671.1"/>
    </source>
</evidence>
<dbReference type="PIRSF" id="PIRSF004491">
    <property type="entry name" value="FAD_Synth"/>
    <property type="match status" value="1"/>
</dbReference>
<dbReference type="GO" id="GO:0003919">
    <property type="term" value="F:FMN adenylyltransferase activity"/>
    <property type="evidence" value="ECO:0007669"/>
    <property type="project" value="UniProtKB-UniRule"/>
</dbReference>
<evidence type="ECO:0000256" key="9">
    <source>
        <dbReference type="ARBA" id="ARBA00022777"/>
    </source>
</evidence>
<dbReference type="GO" id="GO:0009231">
    <property type="term" value="P:riboflavin biosynthetic process"/>
    <property type="evidence" value="ECO:0007669"/>
    <property type="project" value="InterPro"/>
</dbReference>
<comment type="pathway">
    <text evidence="2 15">Cofactor biosynthesis; FAD biosynthesis; FAD from FMN: step 1/1.</text>
</comment>
<keyword evidence="6 15" id="KW-0808">Transferase</keyword>
<dbReference type="InterPro" id="IPR023465">
    <property type="entry name" value="Riboflavin_kinase_dom_sf"/>
</dbReference>
<evidence type="ECO:0000256" key="1">
    <source>
        <dbReference type="ARBA" id="ARBA00002121"/>
    </source>
</evidence>
<dbReference type="InterPro" id="IPR015864">
    <property type="entry name" value="FAD_synthase"/>
</dbReference>
<dbReference type="NCBIfam" id="TIGR00083">
    <property type="entry name" value="ribF"/>
    <property type="match status" value="1"/>
</dbReference>
<dbReference type="Proteomes" id="UP000660110">
    <property type="component" value="Unassembled WGS sequence"/>
</dbReference>
<keyword evidence="11 15" id="KW-0067">ATP-binding</keyword>
<comment type="catalytic activity">
    <reaction evidence="14 15">
        <text>FMN + ATP + H(+) = FAD + diphosphate</text>
        <dbReference type="Rhea" id="RHEA:17237"/>
        <dbReference type="ChEBI" id="CHEBI:15378"/>
        <dbReference type="ChEBI" id="CHEBI:30616"/>
        <dbReference type="ChEBI" id="CHEBI:33019"/>
        <dbReference type="ChEBI" id="CHEBI:57692"/>
        <dbReference type="ChEBI" id="CHEBI:58210"/>
        <dbReference type="EC" id="2.7.7.2"/>
    </reaction>
</comment>
<keyword evidence="7 15" id="KW-0548">Nucleotidyltransferase</keyword>
<comment type="caution">
    <text evidence="17">The sequence shown here is derived from an EMBL/GenBank/DDBJ whole genome shotgun (WGS) entry which is preliminary data.</text>
</comment>
<sequence>MKIIHLSEKDISQSKQVSPCTLAVGFFDGIHRGHQRVILTAKRKAVELGIQSAVMTFDPHPSVVLNHSVKHAKYITPLAEKERILNNAGIDTLFVVHFDKSLASLSPEQFVEKFFVSQNVQHVVAGFDFTFGFKGKGTMKLLPEYARARFTTTTIEQVSEDGEKVSSTRIRDLLAEGDIALVNRLLDRPYRITGEVVTGDRRGRTIGYPTANLSLNSEYYMPKAGVYAVKVIIANQEYKGMANLGFKPTFNDGKVKNLEIHIFDFNQDVYGQEIAVDFYRHIRSEEKFNGVDELISQLKNDEVKSREILASL</sequence>
<dbReference type="GO" id="GO:0006747">
    <property type="term" value="P:FAD biosynthetic process"/>
    <property type="evidence" value="ECO:0007669"/>
    <property type="project" value="UniProtKB-UniRule"/>
</dbReference>
<keyword evidence="10 15" id="KW-0274">FAD</keyword>
<evidence type="ECO:0000256" key="13">
    <source>
        <dbReference type="ARBA" id="ARBA00047880"/>
    </source>
</evidence>
<evidence type="ECO:0000256" key="7">
    <source>
        <dbReference type="ARBA" id="ARBA00022695"/>
    </source>
</evidence>
<evidence type="ECO:0000256" key="8">
    <source>
        <dbReference type="ARBA" id="ARBA00022741"/>
    </source>
</evidence>
<dbReference type="PANTHER" id="PTHR22749:SF6">
    <property type="entry name" value="RIBOFLAVIN KINASE"/>
    <property type="match status" value="1"/>
</dbReference>
<dbReference type="GO" id="GO:0005524">
    <property type="term" value="F:ATP binding"/>
    <property type="evidence" value="ECO:0007669"/>
    <property type="project" value="UniProtKB-UniRule"/>
</dbReference>
<keyword evidence="12" id="KW-0511">Multifunctional enzyme</keyword>
<dbReference type="RefSeq" id="WP_188376031.1">
    <property type="nucleotide sequence ID" value="NZ_BMEL01000001.1"/>
</dbReference>
<keyword evidence="18" id="KW-1185">Reference proteome</keyword>
<dbReference type="AlphaFoldDB" id="A0A917AYI5"/>
<evidence type="ECO:0000256" key="2">
    <source>
        <dbReference type="ARBA" id="ARBA00004726"/>
    </source>
</evidence>
<dbReference type="FunFam" id="2.40.30.30:FF:000003">
    <property type="entry name" value="Riboflavin biosynthesis protein"/>
    <property type="match status" value="1"/>
</dbReference>
<evidence type="ECO:0000256" key="5">
    <source>
        <dbReference type="ARBA" id="ARBA00022643"/>
    </source>
</evidence>
<keyword evidence="8 15" id="KW-0547">Nucleotide-binding</keyword>
<reference evidence="17" key="1">
    <citation type="journal article" date="2014" name="Int. J. Syst. Evol. Microbiol.">
        <title>Complete genome sequence of Corynebacterium casei LMG S-19264T (=DSM 44701T), isolated from a smear-ripened cheese.</title>
        <authorList>
            <consortium name="US DOE Joint Genome Institute (JGI-PGF)"/>
            <person name="Walter F."/>
            <person name="Albersmeier A."/>
            <person name="Kalinowski J."/>
            <person name="Ruckert C."/>
        </authorList>
    </citation>
    <scope>NUCLEOTIDE SEQUENCE</scope>
    <source>
        <strain evidence="17">CGMCC 1.12153</strain>
    </source>
</reference>
<evidence type="ECO:0000256" key="14">
    <source>
        <dbReference type="ARBA" id="ARBA00049494"/>
    </source>
</evidence>
<dbReference type="Gene3D" id="2.40.30.30">
    <property type="entry name" value="Riboflavin kinase-like"/>
    <property type="match status" value="1"/>
</dbReference>
<comment type="pathway">
    <text evidence="3 15">Cofactor biosynthesis; FMN biosynthesis; FMN from riboflavin (ATP route): step 1/1.</text>
</comment>
<gene>
    <name evidence="17" type="primary">ribC</name>
    <name evidence="17" type="ORF">GCM10010954_06620</name>
</gene>
<dbReference type="EMBL" id="BMEL01000001">
    <property type="protein sequence ID" value="GGF10671.1"/>
    <property type="molecule type" value="Genomic_DNA"/>
</dbReference>
<keyword evidence="9 15" id="KW-0418">Kinase</keyword>
<dbReference type="GO" id="GO:0008531">
    <property type="term" value="F:riboflavin kinase activity"/>
    <property type="evidence" value="ECO:0007669"/>
    <property type="project" value="UniProtKB-UniRule"/>
</dbReference>
<dbReference type="SMART" id="SM00904">
    <property type="entry name" value="Flavokinase"/>
    <property type="match status" value="1"/>
</dbReference>
<dbReference type="EC" id="2.7.7.2" evidence="15"/>
<dbReference type="EC" id="2.7.1.26" evidence="15"/>
<evidence type="ECO:0000313" key="18">
    <source>
        <dbReference type="Proteomes" id="UP000660110"/>
    </source>
</evidence>
<dbReference type="PANTHER" id="PTHR22749">
    <property type="entry name" value="RIBOFLAVIN KINASE/FMN ADENYLYLTRANSFERASE"/>
    <property type="match status" value="1"/>
</dbReference>
<dbReference type="Gene3D" id="3.40.50.620">
    <property type="entry name" value="HUPs"/>
    <property type="match status" value="1"/>
</dbReference>
<evidence type="ECO:0000256" key="6">
    <source>
        <dbReference type="ARBA" id="ARBA00022679"/>
    </source>
</evidence>
<dbReference type="GO" id="GO:0009398">
    <property type="term" value="P:FMN biosynthetic process"/>
    <property type="evidence" value="ECO:0007669"/>
    <property type="project" value="UniProtKB-UniRule"/>
</dbReference>
<dbReference type="CDD" id="cd02064">
    <property type="entry name" value="FAD_synthetase_N"/>
    <property type="match status" value="1"/>
</dbReference>
<organism evidence="17 18">
    <name type="scientific">Halobacillus andaensis</name>
    <dbReference type="NCBI Taxonomy" id="1176239"/>
    <lineage>
        <taxon>Bacteria</taxon>
        <taxon>Bacillati</taxon>
        <taxon>Bacillota</taxon>
        <taxon>Bacilli</taxon>
        <taxon>Bacillales</taxon>
        <taxon>Bacillaceae</taxon>
        <taxon>Halobacillus</taxon>
    </lineage>
</organism>
<evidence type="ECO:0000256" key="3">
    <source>
        <dbReference type="ARBA" id="ARBA00005201"/>
    </source>
</evidence>
<evidence type="ECO:0000256" key="10">
    <source>
        <dbReference type="ARBA" id="ARBA00022827"/>
    </source>
</evidence>
<keyword evidence="5 15" id="KW-0288">FMN</keyword>
<evidence type="ECO:0000256" key="11">
    <source>
        <dbReference type="ARBA" id="ARBA00022840"/>
    </source>
</evidence>
<comment type="function">
    <text evidence="1">Catalyzes the phosphorylation of riboflavin to FMN followed by the adenylation of FMN to FAD.</text>
</comment>
<dbReference type="Pfam" id="PF01687">
    <property type="entry name" value="Flavokinase"/>
    <property type="match status" value="1"/>
</dbReference>
<accession>A0A917AYI5</accession>
<dbReference type="InterPro" id="IPR015865">
    <property type="entry name" value="Riboflavin_kinase_bac/euk"/>
</dbReference>
<dbReference type="InterPro" id="IPR014729">
    <property type="entry name" value="Rossmann-like_a/b/a_fold"/>
</dbReference>
<comment type="catalytic activity">
    <reaction evidence="13 15">
        <text>riboflavin + ATP = FMN + ADP + H(+)</text>
        <dbReference type="Rhea" id="RHEA:14357"/>
        <dbReference type="ChEBI" id="CHEBI:15378"/>
        <dbReference type="ChEBI" id="CHEBI:30616"/>
        <dbReference type="ChEBI" id="CHEBI:57986"/>
        <dbReference type="ChEBI" id="CHEBI:58210"/>
        <dbReference type="ChEBI" id="CHEBI:456216"/>
        <dbReference type="EC" id="2.7.1.26"/>
    </reaction>
</comment>
<evidence type="ECO:0000259" key="16">
    <source>
        <dbReference type="SMART" id="SM00904"/>
    </source>
</evidence>
<keyword evidence="4 15" id="KW-0285">Flavoprotein</keyword>
<dbReference type="SUPFAM" id="SSF82114">
    <property type="entry name" value="Riboflavin kinase-like"/>
    <property type="match status" value="1"/>
</dbReference>
<dbReference type="InterPro" id="IPR023468">
    <property type="entry name" value="Riboflavin_kinase"/>
</dbReference>
<evidence type="ECO:0000256" key="4">
    <source>
        <dbReference type="ARBA" id="ARBA00022630"/>
    </source>
</evidence>
<protein>
    <recommendedName>
        <fullName evidence="15">Riboflavin biosynthesis protein</fullName>
    </recommendedName>
    <domain>
        <recommendedName>
            <fullName evidence="15">Riboflavin kinase</fullName>
            <ecNumber evidence="15">2.7.1.26</ecNumber>
        </recommendedName>
        <alternativeName>
            <fullName evidence="15">Flavokinase</fullName>
        </alternativeName>
    </domain>
    <domain>
        <recommendedName>
            <fullName evidence="15">FMN adenylyltransferase</fullName>
            <ecNumber evidence="15">2.7.7.2</ecNumber>
        </recommendedName>
        <alternativeName>
            <fullName evidence="15">FAD pyrophosphorylase</fullName>
        </alternativeName>
        <alternativeName>
            <fullName evidence="15">FAD synthase</fullName>
        </alternativeName>
    </domain>
</protein>
<dbReference type="SUPFAM" id="SSF52374">
    <property type="entry name" value="Nucleotidylyl transferase"/>
    <property type="match status" value="1"/>
</dbReference>
<feature type="domain" description="Riboflavin kinase" evidence="16">
    <location>
        <begin position="185"/>
        <end position="310"/>
    </location>
</feature>
<dbReference type="InterPro" id="IPR002606">
    <property type="entry name" value="Riboflavin_kinase_bac"/>
</dbReference>
<proteinExistence type="inferred from homology"/>
<dbReference type="NCBIfam" id="NF004162">
    <property type="entry name" value="PRK05627.1-5"/>
    <property type="match status" value="1"/>
</dbReference>
<dbReference type="FunFam" id="3.40.50.620:FF:000021">
    <property type="entry name" value="Riboflavin biosynthesis protein"/>
    <property type="match status" value="1"/>
</dbReference>
<evidence type="ECO:0000256" key="15">
    <source>
        <dbReference type="PIRNR" id="PIRNR004491"/>
    </source>
</evidence>
<reference evidence="17" key="2">
    <citation type="submission" date="2020-09" db="EMBL/GenBank/DDBJ databases">
        <authorList>
            <person name="Sun Q."/>
            <person name="Zhou Y."/>
        </authorList>
    </citation>
    <scope>NUCLEOTIDE SEQUENCE</scope>
    <source>
        <strain evidence="17">CGMCC 1.12153</strain>
    </source>
</reference>
<name>A0A917AYI5_HALAA</name>
<comment type="similarity">
    <text evidence="15">Belongs to the ribF family.</text>
</comment>